<proteinExistence type="predicted"/>
<feature type="compositionally biased region" description="Low complexity" evidence="2">
    <location>
        <begin position="117"/>
        <end position="137"/>
    </location>
</feature>
<evidence type="ECO:0000313" key="3">
    <source>
        <dbReference type="EMBL" id="KAG9325699.1"/>
    </source>
</evidence>
<feature type="compositionally biased region" description="Low complexity" evidence="2">
    <location>
        <begin position="49"/>
        <end position="72"/>
    </location>
</feature>
<protein>
    <submittedName>
        <fullName evidence="3">Uncharacterized protein</fullName>
    </submittedName>
</protein>
<accession>A0A9P8A860</accession>
<feature type="region of interest" description="Disordered" evidence="2">
    <location>
        <begin position="1"/>
        <end position="156"/>
    </location>
</feature>
<feature type="compositionally biased region" description="Low complexity" evidence="2">
    <location>
        <begin position="257"/>
        <end position="274"/>
    </location>
</feature>
<evidence type="ECO:0000256" key="2">
    <source>
        <dbReference type="SAM" id="MobiDB-lite"/>
    </source>
</evidence>
<feature type="compositionally biased region" description="Basic and acidic residues" evidence="2">
    <location>
        <begin position="39"/>
        <end position="48"/>
    </location>
</feature>
<dbReference type="Proteomes" id="UP000717515">
    <property type="component" value="Unassembled WGS sequence"/>
</dbReference>
<sequence length="678" mass="73872">MIPSTSLGQDELRAKSQQGLQAMKSGVESLRTVLANHPIEPRQGDHSQDSSSSTSTSRPGSHSSSQLSHPPLARSSIDAEALNQTAATTTTTTSTTTTTRARSGSWSFLPPSLSGKPSQGPTTQSTTPSSSSTSTSTLAAAQHQHRPTGLTRTGSIADSVTESIKSLGTGLKLGQLAGGLGLTGGSGSTKVHSRRGTTDSLDHQQQHSSSSSLSLQDPQQRGPYLNGAGGGSASRSRVWGWTGPETNNNEEPSDRGTMTTMASSSSSSTDPSDTVLGKKTRPTETILRTGTKTRQAAHETETLLAKLRDQQDVAMERMRRMPQVEKMTQRYQDSWRDIHDHTTRNSEKADDAEEILEKVLEICTRHINASVQLAEEAKDLKDLDKSMDEMVSMSENIRRKLIGLESKIQTLEENAEVMSLADWKKSQTLELDKYMEAKKNELWDKAEMLSTRSEQFQKEEAARKLHQYQNQFQTDMERFRRTQEERQQEWLSRHHALETPETTTTTTTTTSVDPMAGAHGSPSSGSAPRNGSKKRILRVPHEKFPVALLSSEVVHEEEQRRDKEDLDQFLGPATESDSKDDDDDDEDEDEDAEDGTEDETELSEDGTEEEDDDDEEEEDASDEDLDPIAKARKARAMAAAAAQEGGGASKVPGSGSTISAFSALGRHASPSTLSLSKS</sequence>
<feature type="compositionally biased region" description="Polar residues" evidence="2">
    <location>
        <begin position="669"/>
        <end position="678"/>
    </location>
</feature>
<evidence type="ECO:0000313" key="4">
    <source>
        <dbReference type="Proteomes" id="UP000717515"/>
    </source>
</evidence>
<keyword evidence="1" id="KW-0175">Coiled coil</keyword>
<gene>
    <name evidence="3" type="ORF">KVV02_006202</name>
</gene>
<feature type="coiled-coil region" evidence="1">
    <location>
        <begin position="394"/>
        <end position="421"/>
    </location>
</feature>
<feature type="region of interest" description="Disordered" evidence="2">
    <location>
        <begin position="481"/>
        <end position="678"/>
    </location>
</feature>
<reference evidence="3" key="1">
    <citation type="submission" date="2021-07" db="EMBL/GenBank/DDBJ databases">
        <title>Draft genome of Mortierella alpina, strain LL118, isolated from an aspen leaf litter sample.</title>
        <authorList>
            <person name="Yang S."/>
            <person name="Vinatzer B.A."/>
        </authorList>
    </citation>
    <scope>NUCLEOTIDE SEQUENCE</scope>
    <source>
        <strain evidence="3">LL118</strain>
    </source>
</reference>
<dbReference type="AlphaFoldDB" id="A0A9P8A860"/>
<feature type="region of interest" description="Disordered" evidence="2">
    <location>
        <begin position="181"/>
        <end position="280"/>
    </location>
</feature>
<feature type="compositionally biased region" description="Basic and acidic residues" evidence="2">
    <location>
        <begin position="481"/>
        <end position="498"/>
    </location>
</feature>
<comment type="caution">
    <text evidence="3">The sequence shown here is derived from an EMBL/GenBank/DDBJ whole genome shotgun (WGS) entry which is preliminary data.</text>
</comment>
<dbReference type="EMBL" id="JAIFTL010000034">
    <property type="protein sequence ID" value="KAG9325699.1"/>
    <property type="molecule type" value="Genomic_DNA"/>
</dbReference>
<feature type="compositionally biased region" description="Low complexity" evidence="2">
    <location>
        <begin position="206"/>
        <end position="220"/>
    </location>
</feature>
<feature type="compositionally biased region" description="Basic and acidic residues" evidence="2">
    <location>
        <begin position="553"/>
        <end position="566"/>
    </location>
</feature>
<feature type="compositionally biased region" description="Acidic residues" evidence="2">
    <location>
        <begin position="578"/>
        <end position="626"/>
    </location>
</feature>
<evidence type="ECO:0000256" key="1">
    <source>
        <dbReference type="SAM" id="Coils"/>
    </source>
</evidence>
<organism evidence="3 4">
    <name type="scientific">Mortierella alpina</name>
    <name type="common">Oleaginous fungus</name>
    <name type="synonym">Mortierella renispora</name>
    <dbReference type="NCBI Taxonomy" id="64518"/>
    <lineage>
        <taxon>Eukaryota</taxon>
        <taxon>Fungi</taxon>
        <taxon>Fungi incertae sedis</taxon>
        <taxon>Mucoromycota</taxon>
        <taxon>Mortierellomycotina</taxon>
        <taxon>Mortierellomycetes</taxon>
        <taxon>Mortierellales</taxon>
        <taxon>Mortierellaceae</taxon>
        <taxon>Mortierella</taxon>
    </lineage>
</organism>
<feature type="compositionally biased region" description="Low complexity" evidence="2">
    <location>
        <begin position="85"/>
        <end position="103"/>
    </location>
</feature>
<feature type="compositionally biased region" description="Low complexity" evidence="2">
    <location>
        <begin position="502"/>
        <end position="528"/>
    </location>
</feature>
<feature type="compositionally biased region" description="Basic and acidic residues" evidence="2">
    <location>
        <begin position="196"/>
        <end position="205"/>
    </location>
</feature>
<name>A0A9P8A860_MORAP</name>